<dbReference type="SUPFAM" id="SSF55945">
    <property type="entry name" value="TATA-box binding protein-like"/>
    <property type="match status" value="2"/>
</dbReference>
<evidence type="ECO:0000256" key="6">
    <source>
        <dbReference type="SAM" id="MobiDB-lite"/>
    </source>
</evidence>
<dbReference type="InterPro" id="IPR012295">
    <property type="entry name" value="TBP_dom_sf"/>
</dbReference>
<keyword evidence="4" id="KW-0804">Transcription</keyword>
<dbReference type="GO" id="GO:0005634">
    <property type="term" value="C:nucleus"/>
    <property type="evidence" value="ECO:0007669"/>
    <property type="project" value="UniProtKB-SubCell"/>
</dbReference>
<comment type="caution">
    <text evidence="7">The sequence shown here is derived from an EMBL/GenBank/DDBJ whole genome shotgun (WGS) entry which is preliminary data.</text>
</comment>
<feature type="region of interest" description="Disordered" evidence="6">
    <location>
        <begin position="1"/>
        <end position="36"/>
    </location>
</feature>
<dbReference type="EMBL" id="JANTQA010000026">
    <property type="protein sequence ID" value="KAJ3442096.1"/>
    <property type="molecule type" value="Genomic_DNA"/>
</dbReference>
<accession>A0AAV7ZJ97</accession>
<dbReference type="Gene3D" id="3.30.310.10">
    <property type="entry name" value="TATA-Binding Protein"/>
    <property type="match status" value="2"/>
</dbReference>
<reference evidence="7" key="1">
    <citation type="submission" date="2022-08" db="EMBL/GenBank/DDBJ databases">
        <title>Novel sulphate-reducing endosymbionts in the free-living metamonad Anaeramoeba.</title>
        <authorList>
            <person name="Jerlstrom-Hultqvist J."/>
            <person name="Cepicka I."/>
            <person name="Gallot-Lavallee L."/>
            <person name="Salas-Leiva D."/>
            <person name="Curtis B.A."/>
            <person name="Zahonova K."/>
            <person name="Pipaliya S."/>
            <person name="Dacks J."/>
            <person name="Roger A.J."/>
        </authorList>
    </citation>
    <scope>NUCLEOTIDE SEQUENCE</scope>
    <source>
        <strain evidence="7">Busselton2</strain>
    </source>
</reference>
<dbReference type="PANTHER" id="PTHR10126">
    <property type="entry name" value="TATA-BOX BINDING PROTEIN"/>
    <property type="match status" value="1"/>
</dbReference>
<dbReference type="GO" id="GO:0003677">
    <property type="term" value="F:DNA binding"/>
    <property type="evidence" value="ECO:0007669"/>
    <property type="project" value="UniProtKB-KW"/>
</dbReference>
<comment type="similarity">
    <text evidence="2">Belongs to the TBP family.</text>
</comment>
<proteinExistence type="inferred from homology"/>
<dbReference type="InterPro" id="IPR000814">
    <property type="entry name" value="TBP"/>
</dbReference>
<keyword evidence="5" id="KW-0539">Nucleus</keyword>
<dbReference type="GO" id="GO:0006352">
    <property type="term" value="P:DNA-templated transcription initiation"/>
    <property type="evidence" value="ECO:0007669"/>
    <property type="project" value="InterPro"/>
</dbReference>
<protein>
    <submittedName>
        <fullName evidence="7">Tata box-binding protein-like protein 2-related</fullName>
    </submittedName>
</protein>
<dbReference type="HAMAP" id="MF_00408">
    <property type="entry name" value="TATA_bind_prot_arch"/>
    <property type="match status" value="1"/>
</dbReference>
<keyword evidence="3" id="KW-0238">DNA-binding</keyword>
<dbReference type="AlphaFoldDB" id="A0AAV7ZJ97"/>
<evidence type="ECO:0000256" key="4">
    <source>
        <dbReference type="ARBA" id="ARBA00023163"/>
    </source>
</evidence>
<dbReference type="Pfam" id="PF00352">
    <property type="entry name" value="TBP"/>
    <property type="match status" value="2"/>
</dbReference>
<evidence type="ECO:0000313" key="7">
    <source>
        <dbReference type="EMBL" id="KAJ3442096.1"/>
    </source>
</evidence>
<dbReference type="Proteomes" id="UP001146793">
    <property type="component" value="Unassembled WGS sequence"/>
</dbReference>
<gene>
    <name evidence="7" type="ORF">M0812_11826</name>
</gene>
<evidence type="ECO:0000256" key="1">
    <source>
        <dbReference type="ARBA" id="ARBA00004123"/>
    </source>
</evidence>
<dbReference type="CDD" id="cd04516">
    <property type="entry name" value="TBP_eukaryotes"/>
    <property type="match status" value="1"/>
</dbReference>
<name>A0AAV7ZJ97_9EUKA</name>
<dbReference type="PRINTS" id="PR00686">
    <property type="entry name" value="TIFACTORIID"/>
</dbReference>
<comment type="subcellular location">
    <subcellularLocation>
        <location evidence="1">Nucleus</location>
    </subcellularLocation>
</comment>
<evidence type="ECO:0000256" key="5">
    <source>
        <dbReference type="ARBA" id="ARBA00023242"/>
    </source>
</evidence>
<evidence type="ECO:0000256" key="2">
    <source>
        <dbReference type="ARBA" id="ARBA00005560"/>
    </source>
</evidence>
<dbReference type="InterPro" id="IPR033710">
    <property type="entry name" value="TBP_eukaryotic"/>
</dbReference>
<dbReference type="FunFam" id="3.30.310.10:FF:000001">
    <property type="entry name" value="TATA-box-binding protein 2"/>
    <property type="match status" value="1"/>
</dbReference>
<evidence type="ECO:0000313" key="8">
    <source>
        <dbReference type="Proteomes" id="UP001146793"/>
    </source>
</evidence>
<feature type="compositionally biased region" description="Low complexity" evidence="6">
    <location>
        <begin position="15"/>
        <end position="36"/>
    </location>
</feature>
<sequence>MFDLNEYAIREEEAPQNQSTNQNQPQQTNRTTVNTTTTNVSTIDQYNSPVINNIVSTVNFKTKLDLKDISLRARNAEYNPKRFSALIMRIRDPKATALIYGNGKLVCTGAANEDLSKKACRKFARILQKLGYSIKFVNFKIENIVATSSVNFRIKLESMAHHHNSFCTYEPELFPGLIYKMMSPNIVLLIFVSGKIVMTGAKQRQDLFSAFNKIKYVLKGFRKN</sequence>
<organism evidence="7 8">
    <name type="scientific">Anaeramoeba flamelloides</name>
    <dbReference type="NCBI Taxonomy" id="1746091"/>
    <lineage>
        <taxon>Eukaryota</taxon>
        <taxon>Metamonada</taxon>
        <taxon>Anaeramoebidae</taxon>
        <taxon>Anaeramoeba</taxon>
    </lineage>
</organism>
<evidence type="ECO:0000256" key="3">
    <source>
        <dbReference type="ARBA" id="ARBA00023125"/>
    </source>
</evidence>